<comment type="similarity">
    <text evidence="1">Belongs to the LytR/CpsA/Psr (LCP) family.</text>
</comment>
<dbReference type="PANTHER" id="PTHR33392:SF3">
    <property type="entry name" value="POLYISOPRENYL-TEICHOIC ACID--PEPTIDOGLYCAN TEICHOIC ACID TRANSFERASE TAGT"/>
    <property type="match status" value="1"/>
</dbReference>
<keyword evidence="4" id="KW-1133">Transmembrane helix</keyword>
<dbReference type="RefSeq" id="WP_113883839.1">
    <property type="nucleotide sequence ID" value="NZ_QNSF01000008.1"/>
</dbReference>
<keyword evidence="7" id="KW-1185">Reference proteome</keyword>
<dbReference type="InterPro" id="IPR004474">
    <property type="entry name" value="LytR_CpsA_psr"/>
</dbReference>
<name>A0A366JVP5_CYTFI</name>
<evidence type="ECO:0000256" key="1">
    <source>
        <dbReference type="ARBA" id="ARBA00006068"/>
    </source>
</evidence>
<dbReference type="NCBIfam" id="TIGR00350">
    <property type="entry name" value="lytR_cpsA_psr"/>
    <property type="match status" value="1"/>
</dbReference>
<evidence type="ECO:0000256" key="3">
    <source>
        <dbReference type="ARBA" id="ARBA00022968"/>
    </source>
</evidence>
<keyword evidence="3" id="KW-0735">Signal-anchor</keyword>
<dbReference type="Pfam" id="PF03816">
    <property type="entry name" value="LytR_cpsA_psr"/>
    <property type="match status" value="1"/>
</dbReference>
<keyword evidence="2" id="KW-0812">Transmembrane</keyword>
<dbReference type="OrthoDB" id="27330at2"/>
<proteinExistence type="inferred from homology"/>
<gene>
    <name evidence="6" type="ORF">DFO70_108324</name>
</gene>
<evidence type="ECO:0000256" key="4">
    <source>
        <dbReference type="ARBA" id="ARBA00022989"/>
    </source>
</evidence>
<evidence type="ECO:0000313" key="7">
    <source>
        <dbReference type="Proteomes" id="UP000252731"/>
    </source>
</evidence>
<evidence type="ECO:0000259" key="5">
    <source>
        <dbReference type="Pfam" id="PF03816"/>
    </source>
</evidence>
<dbReference type="Proteomes" id="UP000252731">
    <property type="component" value="Unassembled WGS sequence"/>
</dbReference>
<protein>
    <submittedName>
        <fullName evidence="6">LytR family transcriptional attenuator</fullName>
    </submittedName>
</protein>
<evidence type="ECO:0000256" key="2">
    <source>
        <dbReference type="ARBA" id="ARBA00022692"/>
    </source>
</evidence>
<dbReference type="EMBL" id="QNSF01000008">
    <property type="protein sequence ID" value="RBP91532.1"/>
    <property type="molecule type" value="Genomic_DNA"/>
</dbReference>
<accession>A0A366JVP5</accession>
<keyword evidence="4" id="KW-0472">Membrane</keyword>
<sequence length="330" mass="37142">MFTRNVLNERRKKKRRRIVFFILIPLLLLISAGVFYGATLYNDFKQSMEVSYEAIEGREKSPIREEAVKIDKDNFSVLIMGIDDSEKRGFGGNSRTDALMLATVNQDERSVKLLSIPRDSYVYIPEVGYETRINHAHAFGGPKATIETVENLFEVPIDYYVSVNFNVLIDVVDALGGINIEVPYAFSEQDSKDRAGAIQLEAGPQILNGEEALALARTRKLDNDIERGKRQQEIIKSVINRAASVGSISKYDDVFKSVGSNMKTDLVFGEIKYLAEFGIKDSLSIESLTLSGEDYWGNGGAYYYKLDEAELENTKTALQNHLDHFYAKSE</sequence>
<organism evidence="6 7">
    <name type="scientific">Cytobacillus firmus</name>
    <name type="common">Bacillus firmus</name>
    <dbReference type="NCBI Taxonomy" id="1399"/>
    <lineage>
        <taxon>Bacteria</taxon>
        <taxon>Bacillati</taxon>
        <taxon>Bacillota</taxon>
        <taxon>Bacilli</taxon>
        <taxon>Bacillales</taxon>
        <taxon>Bacillaceae</taxon>
        <taxon>Cytobacillus</taxon>
    </lineage>
</organism>
<dbReference type="GO" id="GO:0071555">
    <property type="term" value="P:cell wall organization"/>
    <property type="evidence" value="ECO:0007669"/>
    <property type="project" value="UniProtKB-KW"/>
</dbReference>
<dbReference type="Gene3D" id="3.40.630.190">
    <property type="entry name" value="LCP protein"/>
    <property type="match status" value="1"/>
</dbReference>
<dbReference type="AlphaFoldDB" id="A0A366JVP5"/>
<dbReference type="InterPro" id="IPR050922">
    <property type="entry name" value="LytR/CpsA/Psr_CW_biosynth"/>
</dbReference>
<dbReference type="PANTHER" id="PTHR33392">
    <property type="entry name" value="POLYISOPRENYL-TEICHOIC ACID--PEPTIDOGLYCAN TEICHOIC ACID TRANSFERASE TAGU"/>
    <property type="match status" value="1"/>
</dbReference>
<evidence type="ECO:0000313" key="6">
    <source>
        <dbReference type="EMBL" id="RBP91532.1"/>
    </source>
</evidence>
<comment type="caution">
    <text evidence="6">The sequence shown here is derived from an EMBL/GenBank/DDBJ whole genome shotgun (WGS) entry which is preliminary data.</text>
</comment>
<feature type="domain" description="Cell envelope-related transcriptional attenuator" evidence="5">
    <location>
        <begin position="95"/>
        <end position="243"/>
    </location>
</feature>
<reference evidence="6 7" key="1">
    <citation type="submission" date="2018-06" db="EMBL/GenBank/DDBJ databases">
        <title>Freshwater and sediment microbial communities from various areas in North America, analyzing microbe dynamics in response to fracking.</title>
        <authorList>
            <person name="Lamendella R."/>
        </authorList>
    </citation>
    <scope>NUCLEOTIDE SEQUENCE [LARGE SCALE GENOMIC DNA]</scope>
    <source>
        <strain evidence="6 7">14_TX</strain>
    </source>
</reference>